<dbReference type="CDD" id="cd02440">
    <property type="entry name" value="AdoMet_MTases"/>
    <property type="match status" value="1"/>
</dbReference>
<dbReference type="Pfam" id="PF17284">
    <property type="entry name" value="Spermine_synt_N"/>
    <property type="match status" value="1"/>
</dbReference>
<dbReference type="Gene3D" id="2.30.140.10">
    <property type="entry name" value="Spermidine synthase, tetramerisation domain"/>
    <property type="match status" value="1"/>
</dbReference>
<dbReference type="InterPro" id="IPR030373">
    <property type="entry name" value="PABS_CS"/>
</dbReference>
<dbReference type="PROSITE" id="PS01330">
    <property type="entry name" value="PABS_1"/>
    <property type="match status" value="1"/>
</dbReference>
<accession>A0A3R7P6D9</accession>
<dbReference type="PANTHER" id="PTHR46315">
    <property type="entry name" value="SPERMINE SYNTHASE"/>
    <property type="match status" value="1"/>
</dbReference>
<dbReference type="InterPro" id="IPR030374">
    <property type="entry name" value="PABS"/>
</dbReference>
<dbReference type="EMBL" id="QCYY01003703">
    <property type="protein sequence ID" value="ROT62380.1"/>
    <property type="molecule type" value="Genomic_DNA"/>
</dbReference>
<dbReference type="InterPro" id="IPR035246">
    <property type="entry name" value="Spermidine_synt_N"/>
</dbReference>
<evidence type="ECO:0000256" key="1">
    <source>
        <dbReference type="ARBA" id="ARBA00007867"/>
    </source>
</evidence>
<keyword evidence="3" id="KW-0620">Polyamine biosynthesis</keyword>
<dbReference type="InterPro" id="IPR015576">
    <property type="entry name" value="Spermine_synthase_animal"/>
</dbReference>
<dbReference type="FunFam" id="3.40.50.150:FF:000197">
    <property type="entry name" value="spermine synthase isoform X2"/>
    <property type="match status" value="1"/>
</dbReference>
<dbReference type="PROSITE" id="PS51006">
    <property type="entry name" value="PABS_2"/>
    <property type="match status" value="1"/>
</dbReference>
<dbReference type="GO" id="GO:0006597">
    <property type="term" value="P:spermine biosynthetic process"/>
    <property type="evidence" value="ECO:0007669"/>
    <property type="project" value="InterPro"/>
</dbReference>
<dbReference type="Pfam" id="PF01564">
    <property type="entry name" value="Spermine_synth"/>
    <property type="match status" value="1"/>
</dbReference>
<dbReference type="Gene3D" id="3.40.50.150">
    <property type="entry name" value="Vaccinia Virus protein VP39"/>
    <property type="match status" value="1"/>
</dbReference>
<evidence type="ECO:0000256" key="3">
    <source>
        <dbReference type="PROSITE-ProRule" id="PRU00354"/>
    </source>
</evidence>
<keyword evidence="2 3" id="KW-0808">Transferase</keyword>
<evidence type="ECO:0000256" key="2">
    <source>
        <dbReference type="ARBA" id="ARBA00022679"/>
    </source>
</evidence>
<organism evidence="5 6">
    <name type="scientific">Penaeus vannamei</name>
    <name type="common">Whiteleg shrimp</name>
    <name type="synonym">Litopenaeus vannamei</name>
    <dbReference type="NCBI Taxonomy" id="6689"/>
    <lineage>
        <taxon>Eukaryota</taxon>
        <taxon>Metazoa</taxon>
        <taxon>Ecdysozoa</taxon>
        <taxon>Arthropoda</taxon>
        <taxon>Crustacea</taxon>
        <taxon>Multicrustacea</taxon>
        <taxon>Malacostraca</taxon>
        <taxon>Eumalacostraca</taxon>
        <taxon>Eucarida</taxon>
        <taxon>Decapoda</taxon>
        <taxon>Dendrobranchiata</taxon>
        <taxon>Penaeoidea</taxon>
        <taxon>Penaeidae</taxon>
        <taxon>Penaeus</taxon>
    </lineage>
</organism>
<comment type="similarity">
    <text evidence="1">Belongs to the spermidine/spermine synthase family.</text>
</comment>
<dbReference type="OrthoDB" id="5953636at2759"/>
<dbReference type="AlphaFoldDB" id="A0A3R7P6D9"/>
<evidence type="ECO:0000313" key="6">
    <source>
        <dbReference type="Proteomes" id="UP000283509"/>
    </source>
</evidence>
<protein>
    <submittedName>
        <fullName evidence="5">Spermine synthase</fullName>
    </submittedName>
</protein>
<dbReference type="STRING" id="6689.A0A3R7P6D9"/>
<feature type="active site" description="Proton acceptor" evidence="3">
    <location>
        <position position="280"/>
    </location>
</feature>
<name>A0A3R7P6D9_PENVA</name>
<dbReference type="Proteomes" id="UP000283509">
    <property type="component" value="Unassembled WGS sequence"/>
</dbReference>
<dbReference type="InterPro" id="IPR037163">
    <property type="entry name" value="Spermidine_synt_N_sf"/>
</dbReference>
<dbReference type="PANTHER" id="PTHR46315:SF1">
    <property type="entry name" value="SPERMINE SYNTHASE"/>
    <property type="match status" value="1"/>
</dbReference>
<comment type="caution">
    <text evidence="5">The sequence shown here is derived from an EMBL/GenBank/DDBJ whole genome shotgun (WGS) entry which is preliminary data.</text>
</comment>
<dbReference type="InterPro" id="IPR029063">
    <property type="entry name" value="SAM-dependent_MTases_sf"/>
</dbReference>
<dbReference type="SUPFAM" id="SSF53335">
    <property type="entry name" value="S-adenosyl-L-methionine-dependent methyltransferases"/>
    <property type="match status" value="1"/>
</dbReference>
<keyword evidence="6" id="KW-1185">Reference proteome</keyword>
<reference evidence="5 6" key="1">
    <citation type="submission" date="2018-04" db="EMBL/GenBank/DDBJ databases">
        <authorList>
            <person name="Zhang X."/>
            <person name="Yuan J."/>
            <person name="Li F."/>
            <person name="Xiang J."/>
        </authorList>
    </citation>
    <scope>NUCLEOTIDE SEQUENCE [LARGE SCALE GENOMIC DNA]</scope>
    <source>
        <tissue evidence="5">Muscle</tissue>
    </source>
</reference>
<sequence>MAGHSVPVDFRVNPAKISNPVERKTLLQDMLPLIEPFTGSLTEISVCEVPGGNFVALYASDTMTLSVKLYSNGLVTATVEYYTDQVNEHKIANDHGRALEKQLMAKFDCSVAKVLPAIKRAPPVNPYFTSSDDRLLEYDTDGIVFEEQSEFQKVQIYSTKSFGNLLVLDDLQNLAEQDLPYTHGLMNKDKEDFAGKEILILGGGDGALLWELLKEKPKFVTMIDIDDVVMKACRKHMKSVCGTCMDNYDGENYKIIVGDAIKYMKDYIKEGKQFDYVFGDLTDVPISPTPRGQLWDFLRTILGLGIQCVRPGTGKYMTHAIGIQCSSALKMFEEQFEAQDIPVTLTRTSHYVPSFMEYWCFYQATRKAA</sequence>
<dbReference type="GO" id="GO:0016768">
    <property type="term" value="F:spermine synthase activity"/>
    <property type="evidence" value="ECO:0007669"/>
    <property type="project" value="InterPro"/>
</dbReference>
<gene>
    <name evidence="5" type="ORF">C7M84_019772</name>
</gene>
<reference evidence="5 6" key="2">
    <citation type="submission" date="2019-01" db="EMBL/GenBank/DDBJ databases">
        <title>The decoding of complex shrimp genome reveals the adaptation for benthos swimmer, frequently molting mechanism and breeding impact on genome.</title>
        <authorList>
            <person name="Sun Y."/>
            <person name="Gao Y."/>
            <person name="Yu Y."/>
        </authorList>
    </citation>
    <scope>NUCLEOTIDE SEQUENCE [LARGE SCALE GENOMIC DNA]</scope>
    <source>
        <tissue evidence="5">Muscle</tissue>
    </source>
</reference>
<proteinExistence type="inferred from homology"/>
<feature type="domain" description="PABS" evidence="4">
    <location>
        <begin position="126"/>
        <end position="366"/>
    </location>
</feature>
<evidence type="ECO:0000313" key="5">
    <source>
        <dbReference type="EMBL" id="ROT62380.1"/>
    </source>
</evidence>
<evidence type="ECO:0000259" key="4">
    <source>
        <dbReference type="PROSITE" id="PS51006"/>
    </source>
</evidence>